<dbReference type="InterPro" id="IPR019758">
    <property type="entry name" value="Pept_S26A_signal_pept_1_CS"/>
</dbReference>
<keyword evidence="6" id="KW-0496">Mitochondrion</keyword>
<dbReference type="MEROPS" id="S26.A02"/>
<organism evidence="9">
    <name type="scientific">Guillardia theta (strain CCMP2712)</name>
    <name type="common">Cryptophyte</name>
    <dbReference type="NCBI Taxonomy" id="905079"/>
    <lineage>
        <taxon>Eukaryota</taxon>
        <taxon>Cryptophyceae</taxon>
        <taxon>Pyrenomonadales</taxon>
        <taxon>Geminigeraceae</taxon>
        <taxon>Guillardia</taxon>
    </lineage>
</organism>
<dbReference type="GO" id="GO:0009003">
    <property type="term" value="F:signal peptidase activity"/>
    <property type="evidence" value="ECO:0007669"/>
    <property type="project" value="UniProtKB-EC"/>
</dbReference>
<dbReference type="GeneID" id="17296385"/>
<evidence type="ECO:0000256" key="6">
    <source>
        <dbReference type="RuleBase" id="RU362041"/>
    </source>
</evidence>
<comment type="catalytic activity">
    <reaction evidence="1">
        <text>Cleavage of hydrophobic, N-terminal signal or leader sequences from secreted and periplasmic proteins.</text>
        <dbReference type="EC" id="3.4.21.89"/>
    </reaction>
</comment>
<dbReference type="PROSITE" id="PS00761">
    <property type="entry name" value="SPASE_I_3"/>
    <property type="match status" value="1"/>
</dbReference>
<dbReference type="SUPFAM" id="SSF51306">
    <property type="entry name" value="LexA/Signal peptidase"/>
    <property type="match status" value="1"/>
</dbReference>
<sequence>MTTKKATMVMVMTMAIMGEALAFNLDASSMLQHTGARSMKKGRRAMLEKLRGSPRLGSVRMCQDEGRSVDEDRKQDALRKLAAVDSKPSLGKKDDPDKDADSSVIDGLIKWFKSDEGREEALQWTITFVIAISFRVFVVEPRYIPSLSMFPTFHVGDMLAVEKITHYFRPYQRDDVVVFRAPPAFADYVDESKANEDLIKRIIAVEGDTIKITKGKVYINEQEVKEPFINGPPNYDFGPVTVPAGCVLVLGDNRNASLDSHIWGFLPKENIIGRAVFKYWPLNRVSLVQS</sequence>
<dbReference type="PRINTS" id="PR00727">
    <property type="entry name" value="LEADERPTASE"/>
</dbReference>
<dbReference type="InterPro" id="IPR019533">
    <property type="entry name" value="Peptidase_S26"/>
</dbReference>
<accession>L1IU47</accession>
<keyword evidence="4 6" id="KW-0378">Hydrolase</keyword>
<dbReference type="AlphaFoldDB" id="L1IU47"/>
<feature type="active site" evidence="5">
    <location>
        <position position="148"/>
    </location>
</feature>
<dbReference type="EnsemblProtists" id="EKX39642">
    <property type="protein sequence ID" value="EKX39642"/>
    <property type="gene ID" value="GUITHDRAFT_154393"/>
</dbReference>
<feature type="signal peptide" evidence="7">
    <location>
        <begin position="1"/>
        <end position="22"/>
    </location>
</feature>
<keyword evidence="7" id="KW-0732">Signal</keyword>
<feature type="active site" evidence="5">
    <location>
        <position position="200"/>
    </location>
</feature>
<keyword evidence="6" id="KW-0472">Membrane</keyword>
<dbReference type="InterPro" id="IPR000223">
    <property type="entry name" value="Pept_S26A_signal_pept_1"/>
</dbReference>
<dbReference type="OMA" id="ISWADAS"/>
<reference evidence="10" key="3">
    <citation type="submission" date="2015-06" db="UniProtKB">
        <authorList>
            <consortium name="EnsemblProtists"/>
        </authorList>
    </citation>
    <scope>IDENTIFICATION</scope>
</reference>
<protein>
    <recommendedName>
        <fullName evidence="6">Mitochondrial inner membrane protease subunit</fullName>
        <ecNumber evidence="6">3.4.21.-</ecNumber>
    </recommendedName>
</protein>
<evidence type="ECO:0000313" key="11">
    <source>
        <dbReference type="Proteomes" id="UP000011087"/>
    </source>
</evidence>
<dbReference type="KEGG" id="gtt:GUITHDRAFT_154393"/>
<name>L1IU47_GUITC</name>
<keyword evidence="6" id="KW-0999">Mitochondrion inner membrane</keyword>
<dbReference type="eggNOG" id="KOG0171">
    <property type="taxonomic scope" value="Eukaryota"/>
</dbReference>
<dbReference type="EMBL" id="JH993038">
    <property type="protein sequence ID" value="EKX39642.1"/>
    <property type="molecule type" value="Genomic_DNA"/>
</dbReference>
<evidence type="ECO:0000256" key="7">
    <source>
        <dbReference type="SAM" id="SignalP"/>
    </source>
</evidence>
<dbReference type="CDD" id="cd06530">
    <property type="entry name" value="S26_SPase_I"/>
    <property type="match status" value="1"/>
</dbReference>
<evidence type="ECO:0000256" key="4">
    <source>
        <dbReference type="ARBA" id="ARBA00022801"/>
    </source>
</evidence>
<evidence type="ECO:0000313" key="9">
    <source>
        <dbReference type="EMBL" id="EKX39642.1"/>
    </source>
</evidence>
<comment type="subcellular location">
    <subcellularLocation>
        <location evidence="6">Mitochondrion inner membrane</location>
    </subcellularLocation>
</comment>
<proteinExistence type="inferred from homology"/>
<dbReference type="STRING" id="905079.L1IU47"/>
<dbReference type="EC" id="3.4.21.-" evidence="6"/>
<evidence type="ECO:0000259" key="8">
    <source>
        <dbReference type="Pfam" id="PF10502"/>
    </source>
</evidence>
<reference evidence="9 11" key="1">
    <citation type="journal article" date="2012" name="Nature">
        <title>Algal genomes reveal evolutionary mosaicism and the fate of nucleomorphs.</title>
        <authorList>
            <consortium name="DOE Joint Genome Institute"/>
            <person name="Curtis B.A."/>
            <person name="Tanifuji G."/>
            <person name="Burki F."/>
            <person name="Gruber A."/>
            <person name="Irimia M."/>
            <person name="Maruyama S."/>
            <person name="Arias M.C."/>
            <person name="Ball S.G."/>
            <person name="Gile G.H."/>
            <person name="Hirakawa Y."/>
            <person name="Hopkins J.F."/>
            <person name="Kuo A."/>
            <person name="Rensing S.A."/>
            <person name="Schmutz J."/>
            <person name="Symeonidi A."/>
            <person name="Elias M."/>
            <person name="Eveleigh R.J."/>
            <person name="Herman E.K."/>
            <person name="Klute M.J."/>
            <person name="Nakayama T."/>
            <person name="Obornik M."/>
            <person name="Reyes-Prieto A."/>
            <person name="Armbrust E.V."/>
            <person name="Aves S.J."/>
            <person name="Beiko R.G."/>
            <person name="Coutinho P."/>
            <person name="Dacks J.B."/>
            <person name="Durnford D.G."/>
            <person name="Fast N.M."/>
            <person name="Green B.R."/>
            <person name="Grisdale C.J."/>
            <person name="Hempel F."/>
            <person name="Henrissat B."/>
            <person name="Hoppner M.P."/>
            <person name="Ishida K."/>
            <person name="Kim E."/>
            <person name="Koreny L."/>
            <person name="Kroth P.G."/>
            <person name="Liu Y."/>
            <person name="Malik S.B."/>
            <person name="Maier U.G."/>
            <person name="McRose D."/>
            <person name="Mock T."/>
            <person name="Neilson J.A."/>
            <person name="Onodera N.T."/>
            <person name="Poole A.M."/>
            <person name="Pritham E.J."/>
            <person name="Richards T.A."/>
            <person name="Rocap G."/>
            <person name="Roy S.W."/>
            <person name="Sarai C."/>
            <person name="Schaack S."/>
            <person name="Shirato S."/>
            <person name="Slamovits C.H."/>
            <person name="Spencer D.F."/>
            <person name="Suzuki S."/>
            <person name="Worden A.Z."/>
            <person name="Zauner S."/>
            <person name="Barry K."/>
            <person name="Bell C."/>
            <person name="Bharti A.K."/>
            <person name="Crow J.A."/>
            <person name="Grimwood J."/>
            <person name="Kramer R."/>
            <person name="Lindquist E."/>
            <person name="Lucas S."/>
            <person name="Salamov A."/>
            <person name="McFadden G.I."/>
            <person name="Lane C.E."/>
            <person name="Keeling P.J."/>
            <person name="Gray M.W."/>
            <person name="Grigoriev I.V."/>
            <person name="Archibald J.M."/>
        </authorList>
    </citation>
    <scope>NUCLEOTIDE SEQUENCE</scope>
    <source>
        <strain evidence="9 11">CCMP2712</strain>
    </source>
</reference>
<dbReference type="Proteomes" id="UP000011087">
    <property type="component" value="Unassembled WGS sequence"/>
</dbReference>
<evidence type="ECO:0000256" key="3">
    <source>
        <dbReference type="ARBA" id="ARBA00022670"/>
    </source>
</evidence>
<dbReference type="InterPro" id="IPR019756">
    <property type="entry name" value="Pept_S26A_signal_pept_1_Ser-AS"/>
</dbReference>
<evidence type="ECO:0000256" key="5">
    <source>
        <dbReference type="PIRSR" id="PIRSR600223-1"/>
    </source>
</evidence>
<reference evidence="11" key="2">
    <citation type="submission" date="2012-11" db="EMBL/GenBank/DDBJ databases">
        <authorList>
            <person name="Kuo A."/>
            <person name="Curtis B.A."/>
            <person name="Tanifuji G."/>
            <person name="Burki F."/>
            <person name="Gruber A."/>
            <person name="Irimia M."/>
            <person name="Maruyama S."/>
            <person name="Arias M.C."/>
            <person name="Ball S.G."/>
            <person name="Gile G.H."/>
            <person name="Hirakawa Y."/>
            <person name="Hopkins J.F."/>
            <person name="Rensing S.A."/>
            <person name="Schmutz J."/>
            <person name="Symeonidi A."/>
            <person name="Elias M."/>
            <person name="Eveleigh R.J."/>
            <person name="Herman E.K."/>
            <person name="Klute M.J."/>
            <person name="Nakayama T."/>
            <person name="Obornik M."/>
            <person name="Reyes-Prieto A."/>
            <person name="Armbrust E.V."/>
            <person name="Aves S.J."/>
            <person name="Beiko R.G."/>
            <person name="Coutinho P."/>
            <person name="Dacks J.B."/>
            <person name="Durnford D.G."/>
            <person name="Fast N.M."/>
            <person name="Green B.R."/>
            <person name="Grisdale C."/>
            <person name="Hempe F."/>
            <person name="Henrissat B."/>
            <person name="Hoppner M.P."/>
            <person name="Ishida K.-I."/>
            <person name="Kim E."/>
            <person name="Koreny L."/>
            <person name="Kroth P.G."/>
            <person name="Liu Y."/>
            <person name="Malik S.-B."/>
            <person name="Maier U.G."/>
            <person name="McRose D."/>
            <person name="Mock T."/>
            <person name="Neilson J.A."/>
            <person name="Onodera N.T."/>
            <person name="Poole A.M."/>
            <person name="Pritham E.J."/>
            <person name="Richards T.A."/>
            <person name="Rocap G."/>
            <person name="Roy S.W."/>
            <person name="Sarai C."/>
            <person name="Schaack S."/>
            <person name="Shirato S."/>
            <person name="Slamovits C.H."/>
            <person name="Spencer D.F."/>
            <person name="Suzuki S."/>
            <person name="Worden A.Z."/>
            <person name="Zauner S."/>
            <person name="Barry K."/>
            <person name="Bell C."/>
            <person name="Bharti A.K."/>
            <person name="Crow J.A."/>
            <person name="Grimwood J."/>
            <person name="Kramer R."/>
            <person name="Lindquist E."/>
            <person name="Lucas S."/>
            <person name="Salamov A."/>
            <person name="McFadden G.I."/>
            <person name="Lane C.E."/>
            <person name="Keeling P.J."/>
            <person name="Gray M.W."/>
            <person name="Grigoriev I.V."/>
            <person name="Archibald J.M."/>
        </authorList>
    </citation>
    <scope>NUCLEOTIDE SEQUENCE</scope>
    <source>
        <strain evidence="11">CCMP2712</strain>
    </source>
</reference>
<dbReference type="GO" id="GO:0005743">
    <property type="term" value="C:mitochondrial inner membrane"/>
    <property type="evidence" value="ECO:0007669"/>
    <property type="project" value="UniProtKB-SubCell"/>
</dbReference>
<feature type="chain" id="PRO_5008770422" description="Mitochondrial inner membrane protease subunit" evidence="7">
    <location>
        <begin position="23"/>
        <end position="290"/>
    </location>
</feature>
<dbReference type="OrthoDB" id="308440at2759"/>
<dbReference type="GO" id="GO:0004252">
    <property type="term" value="F:serine-type endopeptidase activity"/>
    <property type="evidence" value="ECO:0007669"/>
    <property type="project" value="InterPro"/>
</dbReference>
<comment type="similarity">
    <text evidence="2 6">Belongs to the peptidase S26 family.</text>
</comment>
<gene>
    <name evidence="9" type="ORF">GUITHDRAFT_154393</name>
</gene>
<evidence type="ECO:0000256" key="1">
    <source>
        <dbReference type="ARBA" id="ARBA00000677"/>
    </source>
</evidence>
<feature type="domain" description="Peptidase S26" evidence="8">
    <location>
        <begin position="122"/>
        <end position="280"/>
    </location>
</feature>
<dbReference type="NCBIfam" id="TIGR02227">
    <property type="entry name" value="sigpep_I_bact"/>
    <property type="match status" value="1"/>
</dbReference>
<evidence type="ECO:0000256" key="2">
    <source>
        <dbReference type="ARBA" id="ARBA00009370"/>
    </source>
</evidence>
<keyword evidence="11" id="KW-1185">Reference proteome</keyword>
<dbReference type="InterPro" id="IPR036286">
    <property type="entry name" value="LexA/Signal_pep-like_sf"/>
</dbReference>
<keyword evidence="3 6" id="KW-0645">Protease</keyword>
<evidence type="ECO:0000313" key="10">
    <source>
        <dbReference type="EnsemblProtists" id="EKX39642"/>
    </source>
</evidence>
<dbReference type="HOGENOM" id="CLU_028723_5_1_1"/>
<dbReference type="PROSITE" id="PS00501">
    <property type="entry name" value="SPASE_I_1"/>
    <property type="match status" value="1"/>
</dbReference>
<dbReference type="PaxDb" id="55529-EKX39642"/>
<dbReference type="RefSeq" id="XP_005826622.1">
    <property type="nucleotide sequence ID" value="XM_005826565.1"/>
</dbReference>
<dbReference type="Gene3D" id="2.10.109.10">
    <property type="entry name" value="Umud Fragment, subunit A"/>
    <property type="match status" value="1"/>
</dbReference>
<dbReference type="PANTHER" id="PTHR43390:SF1">
    <property type="entry name" value="CHLOROPLAST PROCESSING PEPTIDASE"/>
    <property type="match status" value="1"/>
</dbReference>
<dbReference type="PANTHER" id="PTHR43390">
    <property type="entry name" value="SIGNAL PEPTIDASE I"/>
    <property type="match status" value="1"/>
</dbReference>
<dbReference type="GO" id="GO:0006465">
    <property type="term" value="P:signal peptide processing"/>
    <property type="evidence" value="ECO:0007669"/>
    <property type="project" value="InterPro"/>
</dbReference>
<dbReference type="Pfam" id="PF10502">
    <property type="entry name" value="Peptidase_S26"/>
    <property type="match status" value="1"/>
</dbReference>